<protein>
    <submittedName>
        <fullName evidence="3">Mannose-1-phosphate guanyltransferase</fullName>
    </submittedName>
</protein>
<organism evidence="3 4">
    <name type="scientific">Oleiphilus messinensis</name>
    <dbReference type="NCBI Taxonomy" id="141451"/>
    <lineage>
        <taxon>Bacteria</taxon>
        <taxon>Pseudomonadati</taxon>
        <taxon>Pseudomonadota</taxon>
        <taxon>Gammaproteobacteria</taxon>
        <taxon>Oceanospirillales</taxon>
        <taxon>Oleiphilaceae</taxon>
        <taxon>Oleiphilus</taxon>
    </lineage>
</organism>
<dbReference type="InterPro" id="IPR000644">
    <property type="entry name" value="CBS_dom"/>
</dbReference>
<reference evidence="3 4" key="1">
    <citation type="submission" date="2017-05" db="EMBL/GenBank/DDBJ databases">
        <title>Genomic insights into alkan degradation activity of Oleiphilus messinensis.</title>
        <authorList>
            <person name="Kozyavkin S.A."/>
            <person name="Slesarev A.I."/>
            <person name="Golyshin P.N."/>
            <person name="Korzhenkov A."/>
            <person name="Golyshina O.N."/>
            <person name="Toshchakov S.V."/>
        </authorList>
    </citation>
    <scope>NUCLEOTIDE SEQUENCE [LARGE SCALE GENOMIC DNA]</scope>
    <source>
        <strain evidence="3 4">ME102</strain>
    </source>
</reference>
<dbReference type="InterPro" id="IPR005835">
    <property type="entry name" value="NTP_transferase_dom"/>
</dbReference>
<keyword evidence="3" id="KW-0808">Transferase</keyword>
<evidence type="ECO:0000259" key="2">
    <source>
        <dbReference type="PROSITE" id="PS51371"/>
    </source>
</evidence>
<dbReference type="AlphaFoldDB" id="A0A1Y0II75"/>
<dbReference type="SMART" id="SM00116">
    <property type="entry name" value="CBS"/>
    <property type="match status" value="2"/>
</dbReference>
<dbReference type="PANTHER" id="PTHR22572">
    <property type="entry name" value="SUGAR-1-PHOSPHATE GUANYL TRANSFERASE"/>
    <property type="match status" value="1"/>
</dbReference>
<dbReference type="Gene3D" id="3.90.550.10">
    <property type="entry name" value="Spore Coat Polysaccharide Biosynthesis Protein SpsA, Chain A"/>
    <property type="match status" value="1"/>
</dbReference>
<dbReference type="RefSeq" id="WP_087464219.1">
    <property type="nucleotide sequence ID" value="NZ_CP021425.1"/>
</dbReference>
<dbReference type="Gene3D" id="3.10.580.10">
    <property type="entry name" value="CBS-domain"/>
    <property type="match status" value="1"/>
</dbReference>
<dbReference type="Pfam" id="PF00483">
    <property type="entry name" value="NTP_transferase"/>
    <property type="match status" value="1"/>
</dbReference>
<dbReference type="OrthoDB" id="9803871at2"/>
<keyword evidence="1" id="KW-0129">CBS domain</keyword>
<dbReference type="InterPro" id="IPR029044">
    <property type="entry name" value="Nucleotide-diphossugar_trans"/>
</dbReference>
<dbReference type="GO" id="GO:0016740">
    <property type="term" value="F:transferase activity"/>
    <property type="evidence" value="ECO:0007669"/>
    <property type="project" value="UniProtKB-KW"/>
</dbReference>
<evidence type="ECO:0000313" key="3">
    <source>
        <dbReference type="EMBL" id="ARU59556.1"/>
    </source>
</evidence>
<dbReference type="CDD" id="cd06426">
    <property type="entry name" value="NTP_transferase_like_2"/>
    <property type="match status" value="1"/>
</dbReference>
<dbReference type="SUPFAM" id="SSF54631">
    <property type="entry name" value="CBS-domain pair"/>
    <property type="match status" value="1"/>
</dbReference>
<dbReference type="SUPFAM" id="SSF53448">
    <property type="entry name" value="Nucleotide-diphospho-sugar transferases"/>
    <property type="match status" value="1"/>
</dbReference>
<dbReference type="InterPro" id="IPR046342">
    <property type="entry name" value="CBS_dom_sf"/>
</dbReference>
<feature type="domain" description="CBS" evidence="2">
    <location>
        <begin position="66"/>
        <end position="121"/>
    </location>
</feature>
<accession>A0A1Y0II75</accession>
<proteinExistence type="predicted"/>
<gene>
    <name evidence="3" type="ORF">OLMES_5576</name>
</gene>
<feature type="domain" description="CBS" evidence="2">
    <location>
        <begin position="1"/>
        <end position="58"/>
    </location>
</feature>
<evidence type="ECO:0000256" key="1">
    <source>
        <dbReference type="PROSITE-ProRule" id="PRU00703"/>
    </source>
</evidence>
<dbReference type="InterPro" id="IPR050486">
    <property type="entry name" value="Mannose-1P_guanyltransferase"/>
</dbReference>
<evidence type="ECO:0000313" key="4">
    <source>
        <dbReference type="Proteomes" id="UP000196027"/>
    </source>
</evidence>
<name>A0A1Y0II75_9GAMM</name>
<sequence length="345" mass="39077">MSYDWKKIIIHPSDSILRAIEVIDKESLRAALVTEDDQLLGMVTDGDIRRGLLRNIPLEGPVSQVMNKEPKVVYEGASRSSILDLMETFDLLLIPILRGNKLVGVETLQHLTKRKKYDNPVFLMAGGFGTRLQPLTNSCPKPLLKVGEKPILETILDSFIEAGFHNFFISIHYMPEMIRDHFGDGSRWGVTIRYIHEDQPLGTGGALGLLPADINSLPIIVMNGDVLTKVDFVHLLKYHNEHESIATMCVKEYEYQVPYGVITTENHKILSMVEKPIQKFFVNAGIYVINSEVATGVEPNQNIDMPTLLDNYIKNDHTVSVFPVHEYWLDIGKMNDFKLAQQNYK</sequence>
<dbReference type="Proteomes" id="UP000196027">
    <property type="component" value="Chromosome"/>
</dbReference>
<dbReference type="KEGG" id="ome:OLMES_5576"/>
<dbReference type="PROSITE" id="PS51371">
    <property type="entry name" value="CBS"/>
    <property type="match status" value="2"/>
</dbReference>
<dbReference type="Pfam" id="PF00571">
    <property type="entry name" value="CBS"/>
    <property type="match status" value="1"/>
</dbReference>
<dbReference type="EMBL" id="CP021425">
    <property type="protein sequence ID" value="ARU59556.1"/>
    <property type="molecule type" value="Genomic_DNA"/>
</dbReference>
<keyword evidence="4" id="KW-1185">Reference proteome</keyword>
<dbReference type="CDD" id="cd04607">
    <property type="entry name" value="CBS_pair_NTP_transferase_assoc"/>
    <property type="match status" value="1"/>
</dbReference>